<dbReference type="HOGENOM" id="CLU_044614_2_0_1"/>
<protein>
    <recommendedName>
        <fullName evidence="4">Integral membrane protein</fullName>
    </recommendedName>
</protein>
<feature type="transmembrane region" description="Helical" evidence="1">
    <location>
        <begin position="58"/>
        <end position="78"/>
    </location>
</feature>
<dbReference type="OrthoDB" id="3226582at2759"/>
<organism evidence="2 3">
    <name type="scientific">Moniliophthora roreri (strain MCA 2997)</name>
    <name type="common">Cocoa frosty pod rot fungus</name>
    <name type="synonym">Crinipellis roreri</name>
    <dbReference type="NCBI Taxonomy" id="1381753"/>
    <lineage>
        <taxon>Eukaryota</taxon>
        <taxon>Fungi</taxon>
        <taxon>Dikarya</taxon>
        <taxon>Basidiomycota</taxon>
        <taxon>Agaricomycotina</taxon>
        <taxon>Agaricomycetes</taxon>
        <taxon>Agaricomycetidae</taxon>
        <taxon>Agaricales</taxon>
        <taxon>Marasmiineae</taxon>
        <taxon>Marasmiaceae</taxon>
        <taxon>Moniliophthora</taxon>
    </lineage>
</organism>
<keyword evidence="1" id="KW-0812">Transmembrane</keyword>
<sequence>MANHFPFKSTYSIEGVLLGPFVSVGLMLFLLGFYVLLFGMVVYFLFTRRNMVNRKLHLGWVIVLFVLSVSSALIGAGITLREAALGFRAASTHDIKPLEDWKIPPSVPHLVLQVLVGIFRLLANCIADAILLYRCFVVWEPMKSGFIFLVLALLATNAFGLVGYIISYAALGMGRLELFSRANNALAGFGIANAINTLILTLMIASRIWWRTRNARKFLGQETERTYKRIILVIIESGFVYSLSIIANVSVMQSSSSLGFDLDLTGVVVLMVVRAESQWL</sequence>
<evidence type="ECO:0008006" key="4">
    <source>
        <dbReference type="Google" id="ProtNLM"/>
    </source>
</evidence>
<accession>V2WSK2</accession>
<feature type="transmembrane region" description="Helical" evidence="1">
    <location>
        <begin position="20"/>
        <end position="46"/>
    </location>
</feature>
<dbReference type="AlphaFoldDB" id="V2WSK2"/>
<evidence type="ECO:0000256" key="1">
    <source>
        <dbReference type="SAM" id="Phobius"/>
    </source>
</evidence>
<dbReference type="EMBL" id="AWSO01001525">
    <property type="protein sequence ID" value="ESK83526.1"/>
    <property type="molecule type" value="Genomic_DNA"/>
</dbReference>
<gene>
    <name evidence="2" type="ORF">Moror_4857</name>
</gene>
<keyword evidence="3" id="KW-1185">Reference proteome</keyword>
<evidence type="ECO:0000313" key="2">
    <source>
        <dbReference type="EMBL" id="ESK83526.1"/>
    </source>
</evidence>
<dbReference type="STRING" id="1381753.V2WSK2"/>
<dbReference type="Proteomes" id="UP000017559">
    <property type="component" value="Unassembled WGS sequence"/>
</dbReference>
<keyword evidence="1" id="KW-1133">Transmembrane helix</keyword>
<reference evidence="2 3" key="1">
    <citation type="journal article" date="2014" name="BMC Genomics">
        <title>Genome and secretome analysis of the hemibiotrophic fungal pathogen, Moniliophthora roreri, which causes frosty pod rot disease of cacao: mechanisms of the biotrophic and necrotrophic phases.</title>
        <authorList>
            <person name="Meinhardt L.W."/>
            <person name="Costa G.G.L."/>
            <person name="Thomazella D.P.T."/>
            <person name="Teixeira P.J.P.L."/>
            <person name="Carazzolle M.F."/>
            <person name="Schuster S.C."/>
            <person name="Carlson J.E."/>
            <person name="Guiltinan M.J."/>
            <person name="Mieczkowski P."/>
            <person name="Farmer A."/>
            <person name="Ramaraj T."/>
            <person name="Crozier J."/>
            <person name="Davis R.E."/>
            <person name="Shao J."/>
            <person name="Melnick R.L."/>
            <person name="Pereira G.A.G."/>
            <person name="Bailey B.A."/>
        </authorList>
    </citation>
    <scope>NUCLEOTIDE SEQUENCE [LARGE SCALE GENOMIC DNA]</scope>
    <source>
        <strain evidence="2 3">MCA 2997</strain>
    </source>
</reference>
<proteinExistence type="predicted"/>
<evidence type="ECO:0000313" key="3">
    <source>
        <dbReference type="Proteomes" id="UP000017559"/>
    </source>
</evidence>
<feature type="transmembrane region" description="Helical" evidence="1">
    <location>
        <begin position="230"/>
        <end position="251"/>
    </location>
</feature>
<name>V2WSK2_MONRO</name>
<feature type="transmembrane region" description="Helical" evidence="1">
    <location>
        <begin position="186"/>
        <end position="210"/>
    </location>
</feature>
<keyword evidence="1" id="KW-0472">Membrane</keyword>
<feature type="transmembrane region" description="Helical" evidence="1">
    <location>
        <begin position="110"/>
        <end position="133"/>
    </location>
</feature>
<feature type="transmembrane region" description="Helical" evidence="1">
    <location>
        <begin position="145"/>
        <end position="166"/>
    </location>
</feature>
<dbReference type="KEGG" id="mrr:Moror_4857"/>
<comment type="caution">
    <text evidence="2">The sequence shown here is derived from an EMBL/GenBank/DDBJ whole genome shotgun (WGS) entry which is preliminary data.</text>
</comment>